<evidence type="ECO:0000259" key="4">
    <source>
        <dbReference type="PROSITE" id="PS50995"/>
    </source>
</evidence>
<dbReference type="SMART" id="SM00347">
    <property type="entry name" value="HTH_MARR"/>
    <property type="match status" value="1"/>
</dbReference>
<dbReference type="InterPro" id="IPR036388">
    <property type="entry name" value="WH-like_DNA-bd_sf"/>
</dbReference>
<dbReference type="Pfam" id="PF01047">
    <property type="entry name" value="MarR"/>
    <property type="match status" value="1"/>
</dbReference>
<dbReference type="GO" id="GO:0003677">
    <property type="term" value="F:DNA binding"/>
    <property type="evidence" value="ECO:0007669"/>
    <property type="project" value="UniProtKB-KW"/>
</dbReference>
<dbReference type="InterPro" id="IPR011991">
    <property type="entry name" value="ArsR-like_HTH"/>
</dbReference>
<dbReference type="AlphaFoldDB" id="A0A168KEP1"/>
<gene>
    <name evidence="5" type="ORF">PGLA_15085</name>
</gene>
<evidence type="ECO:0000313" key="6">
    <source>
        <dbReference type="Proteomes" id="UP000076967"/>
    </source>
</evidence>
<dbReference type="Gene3D" id="1.10.10.10">
    <property type="entry name" value="Winged helix-like DNA-binding domain superfamily/Winged helix DNA-binding domain"/>
    <property type="match status" value="1"/>
</dbReference>
<keyword evidence="2" id="KW-0238">DNA-binding</keyword>
<keyword evidence="1" id="KW-0805">Transcription regulation</keyword>
<dbReference type="GO" id="GO:0003700">
    <property type="term" value="F:DNA-binding transcription factor activity"/>
    <property type="evidence" value="ECO:0007669"/>
    <property type="project" value="InterPro"/>
</dbReference>
<dbReference type="PANTHER" id="PTHR42756">
    <property type="entry name" value="TRANSCRIPTIONAL REGULATOR, MARR"/>
    <property type="match status" value="1"/>
</dbReference>
<protein>
    <recommendedName>
        <fullName evidence="4">HTH marR-type domain-containing protein</fullName>
    </recommendedName>
</protein>
<organism evidence="5 6">
    <name type="scientific">Paenibacillus glacialis</name>
    <dbReference type="NCBI Taxonomy" id="494026"/>
    <lineage>
        <taxon>Bacteria</taxon>
        <taxon>Bacillati</taxon>
        <taxon>Bacillota</taxon>
        <taxon>Bacilli</taxon>
        <taxon>Bacillales</taxon>
        <taxon>Paenibacillaceae</taxon>
        <taxon>Paenibacillus</taxon>
    </lineage>
</organism>
<dbReference type="EMBL" id="LVJH01000026">
    <property type="protein sequence ID" value="OAB41911.1"/>
    <property type="molecule type" value="Genomic_DNA"/>
</dbReference>
<dbReference type="Proteomes" id="UP000076967">
    <property type="component" value="Unassembled WGS sequence"/>
</dbReference>
<evidence type="ECO:0000256" key="2">
    <source>
        <dbReference type="ARBA" id="ARBA00023125"/>
    </source>
</evidence>
<dbReference type="InterPro" id="IPR000835">
    <property type="entry name" value="HTH_MarR-typ"/>
</dbReference>
<evidence type="ECO:0000313" key="5">
    <source>
        <dbReference type="EMBL" id="OAB41911.1"/>
    </source>
</evidence>
<evidence type="ECO:0000256" key="1">
    <source>
        <dbReference type="ARBA" id="ARBA00023015"/>
    </source>
</evidence>
<dbReference type="STRING" id="494026.PGLA_15085"/>
<dbReference type="PROSITE" id="PS50995">
    <property type="entry name" value="HTH_MARR_2"/>
    <property type="match status" value="1"/>
</dbReference>
<dbReference type="PANTHER" id="PTHR42756:SF1">
    <property type="entry name" value="TRANSCRIPTIONAL REPRESSOR OF EMRAB OPERON"/>
    <property type="match status" value="1"/>
</dbReference>
<accession>A0A168KEP1</accession>
<keyword evidence="6" id="KW-1185">Reference proteome</keyword>
<dbReference type="InterPro" id="IPR036390">
    <property type="entry name" value="WH_DNA-bd_sf"/>
</dbReference>
<sequence length="141" mass="16679">MLNNLIEDFYMKLTMSFYKNASQNEALDIGDISTVEMSCLEVVYFLKNPTYSELAEFLNISQPNATYRINKLIKKGYLAKVNDKKDRRIFYLQVTDKFMDYYCLNDNYLNNVIAELEKRCTANDIQQFEKMLNIITKDIME</sequence>
<dbReference type="InterPro" id="IPR019885">
    <property type="entry name" value="Tscrpt_reg_HTH_AsnC-type_CS"/>
</dbReference>
<keyword evidence="3" id="KW-0804">Transcription</keyword>
<reference evidence="5 6" key="1">
    <citation type="submission" date="2016-03" db="EMBL/GenBank/DDBJ databases">
        <title>Draft genome sequence of Paenibacillus glacialis DSM 22343.</title>
        <authorList>
            <person name="Shin S.-K."/>
            <person name="Yi H."/>
        </authorList>
    </citation>
    <scope>NUCLEOTIDE SEQUENCE [LARGE SCALE GENOMIC DNA]</scope>
    <source>
        <strain evidence="5 6">DSM 22343</strain>
    </source>
</reference>
<dbReference type="CDD" id="cd00090">
    <property type="entry name" value="HTH_ARSR"/>
    <property type="match status" value="1"/>
</dbReference>
<dbReference type="SUPFAM" id="SSF46785">
    <property type="entry name" value="Winged helix' DNA-binding domain"/>
    <property type="match status" value="1"/>
</dbReference>
<name>A0A168KEP1_9BACL</name>
<dbReference type="PRINTS" id="PR00598">
    <property type="entry name" value="HTHMARR"/>
</dbReference>
<dbReference type="PROSITE" id="PS00519">
    <property type="entry name" value="HTH_ASNC_1"/>
    <property type="match status" value="1"/>
</dbReference>
<proteinExistence type="predicted"/>
<comment type="caution">
    <text evidence="5">The sequence shown here is derived from an EMBL/GenBank/DDBJ whole genome shotgun (WGS) entry which is preliminary data.</text>
</comment>
<evidence type="ECO:0000256" key="3">
    <source>
        <dbReference type="ARBA" id="ARBA00023163"/>
    </source>
</evidence>
<feature type="domain" description="HTH marR-type" evidence="4">
    <location>
        <begin position="1"/>
        <end position="137"/>
    </location>
</feature>